<evidence type="ECO:0000256" key="3">
    <source>
        <dbReference type="ARBA" id="ARBA00023163"/>
    </source>
</evidence>
<dbReference type="PANTHER" id="PTHR24567:SF74">
    <property type="entry name" value="HTH-TYPE TRANSCRIPTIONAL REGULATOR ARCR"/>
    <property type="match status" value="1"/>
</dbReference>
<reference evidence="5" key="1">
    <citation type="journal article" name="DNA Res.">
        <title>The physiological potential of anammox bacteria as revealed by their core genome structure.</title>
        <authorList>
            <person name="Okubo T."/>
            <person name="Toyoda A."/>
            <person name="Fukuhara K."/>
            <person name="Uchiyama I."/>
            <person name="Harigaya Y."/>
            <person name="Kuroiwa M."/>
            <person name="Suzuki T."/>
            <person name="Murakami Y."/>
            <person name="Suwa Y."/>
            <person name="Takami H."/>
        </authorList>
    </citation>
    <scope>NUCLEOTIDE SEQUENCE</scope>
    <source>
        <strain evidence="5">317325-3</strain>
    </source>
</reference>
<dbReference type="SUPFAM" id="SSF51206">
    <property type="entry name" value="cAMP-binding domain-like"/>
    <property type="match status" value="1"/>
</dbReference>
<dbReference type="SUPFAM" id="SSF46785">
    <property type="entry name" value="Winged helix' DNA-binding domain"/>
    <property type="match status" value="1"/>
</dbReference>
<organism evidence="5 6">
    <name type="scientific">Candidatus Desulfobacillus denitrificans</name>
    <dbReference type="NCBI Taxonomy" id="2608985"/>
    <lineage>
        <taxon>Bacteria</taxon>
        <taxon>Pseudomonadati</taxon>
        <taxon>Pseudomonadota</taxon>
        <taxon>Betaproteobacteria</taxon>
        <taxon>Candidatus Desulfobacillus</taxon>
    </lineage>
</organism>
<dbReference type="InterPro" id="IPR036388">
    <property type="entry name" value="WH-like_DNA-bd_sf"/>
</dbReference>
<dbReference type="CDD" id="cd00038">
    <property type="entry name" value="CAP_ED"/>
    <property type="match status" value="1"/>
</dbReference>
<evidence type="ECO:0000256" key="1">
    <source>
        <dbReference type="ARBA" id="ARBA00023015"/>
    </source>
</evidence>
<dbReference type="GO" id="GO:0005829">
    <property type="term" value="C:cytosol"/>
    <property type="evidence" value="ECO:0007669"/>
    <property type="project" value="TreeGrafter"/>
</dbReference>
<dbReference type="GO" id="GO:0003700">
    <property type="term" value="F:DNA-binding transcription factor activity"/>
    <property type="evidence" value="ECO:0007669"/>
    <property type="project" value="TreeGrafter"/>
</dbReference>
<accession>A0A809S052</accession>
<sequence length="219" mass="24024">MNLPLPQLEAQYPVLAELPPKLREAVAGAAQAMTVPAGATLFDERQPCQGFPFVLAGAIRVAKVAANGRELPLYRVTPGETCIITSSCLLGNVPYNARGTTECETLLVLLPQGLFTELLAQAPFRNFIFQLFAERMADLMRLVEEVAFRKLDQRLAALLLGKGRVVRATHQQLADELGSVREMVSRLLKGFAEQGWVALGREQIEIRDAASLRRLAEAV</sequence>
<dbReference type="Pfam" id="PF00027">
    <property type="entry name" value="cNMP_binding"/>
    <property type="match status" value="1"/>
</dbReference>
<dbReference type="GO" id="GO:0003677">
    <property type="term" value="F:DNA binding"/>
    <property type="evidence" value="ECO:0007669"/>
    <property type="project" value="UniProtKB-KW"/>
</dbReference>
<dbReference type="Pfam" id="PF13545">
    <property type="entry name" value="HTH_Crp_2"/>
    <property type="match status" value="1"/>
</dbReference>
<dbReference type="EMBL" id="AP021857">
    <property type="protein sequence ID" value="BBO21806.1"/>
    <property type="molecule type" value="Genomic_DNA"/>
</dbReference>
<dbReference type="InterPro" id="IPR050397">
    <property type="entry name" value="Env_Response_Regulators"/>
</dbReference>
<dbReference type="InterPro" id="IPR012318">
    <property type="entry name" value="HTH_CRP"/>
</dbReference>
<evidence type="ECO:0000313" key="5">
    <source>
        <dbReference type="EMBL" id="BBO21806.1"/>
    </source>
</evidence>
<evidence type="ECO:0000313" key="6">
    <source>
        <dbReference type="Proteomes" id="UP000662914"/>
    </source>
</evidence>
<proteinExistence type="predicted"/>
<gene>
    <name evidence="5" type="ORF">DSYM_25050</name>
</gene>
<protein>
    <submittedName>
        <fullName evidence="5">Transcriptional regulator</fullName>
    </submittedName>
</protein>
<keyword evidence="1" id="KW-0805">Transcription regulation</keyword>
<dbReference type="InterPro" id="IPR018490">
    <property type="entry name" value="cNMP-bd_dom_sf"/>
</dbReference>
<dbReference type="PANTHER" id="PTHR24567">
    <property type="entry name" value="CRP FAMILY TRANSCRIPTIONAL REGULATORY PROTEIN"/>
    <property type="match status" value="1"/>
</dbReference>
<dbReference type="InterPro" id="IPR036390">
    <property type="entry name" value="WH_DNA-bd_sf"/>
</dbReference>
<dbReference type="InterPro" id="IPR014710">
    <property type="entry name" value="RmlC-like_jellyroll"/>
</dbReference>
<dbReference type="Gene3D" id="2.60.120.10">
    <property type="entry name" value="Jelly Rolls"/>
    <property type="match status" value="1"/>
</dbReference>
<feature type="domain" description="HTH crp-type" evidence="4">
    <location>
        <begin position="149"/>
        <end position="210"/>
    </location>
</feature>
<dbReference type="AlphaFoldDB" id="A0A809S052"/>
<dbReference type="Proteomes" id="UP000662914">
    <property type="component" value="Chromosome"/>
</dbReference>
<dbReference type="SMART" id="SM00419">
    <property type="entry name" value="HTH_CRP"/>
    <property type="match status" value="1"/>
</dbReference>
<keyword evidence="3" id="KW-0804">Transcription</keyword>
<dbReference type="KEGG" id="ddz:DSYM_25050"/>
<keyword evidence="2" id="KW-0238">DNA-binding</keyword>
<dbReference type="InterPro" id="IPR000595">
    <property type="entry name" value="cNMP-bd_dom"/>
</dbReference>
<dbReference type="PROSITE" id="PS51063">
    <property type="entry name" value="HTH_CRP_2"/>
    <property type="match status" value="1"/>
</dbReference>
<evidence type="ECO:0000259" key="4">
    <source>
        <dbReference type="PROSITE" id="PS51063"/>
    </source>
</evidence>
<name>A0A809S052_9PROT</name>
<evidence type="ECO:0000256" key="2">
    <source>
        <dbReference type="ARBA" id="ARBA00023125"/>
    </source>
</evidence>
<dbReference type="Gene3D" id="1.10.10.10">
    <property type="entry name" value="Winged helix-like DNA-binding domain superfamily/Winged helix DNA-binding domain"/>
    <property type="match status" value="1"/>
</dbReference>